<dbReference type="WBParaSite" id="L893_g14899.t2">
    <property type="protein sequence ID" value="L893_g14899.t2"/>
    <property type="gene ID" value="L893_g14899"/>
</dbReference>
<dbReference type="AlphaFoldDB" id="A0A1I7YCH9"/>
<dbReference type="InterPro" id="IPR050373">
    <property type="entry name" value="Fibrinogen_C-term_domain"/>
</dbReference>
<dbReference type="Gene3D" id="3.90.215.10">
    <property type="entry name" value="Gamma Fibrinogen, chain A, domain 1"/>
    <property type="match status" value="2"/>
</dbReference>
<sequence length="296" mass="33591">MDDDYERNLAEAADAQKDLAFVETEVVRSNCFEYFKDDYLESGVYKMESPSGEVFFAACDMDTGAKGWTVMSRFMESPSGEVFFAACDMDTGGKGWTVMSRRINDFMFWNRTFEEYAVGFGNPGESHWLGLDRVHELVSHFPGGKALLRIELRNDLCSRRGACSGEGAEGYWWGEWKFAVDDRSKLFKLSVSSVLNGNLSTTAFDYFHSMNNNQPFTTVDRDNDRRASRNCAVFRNYGGWWHRDCGFMALNGKYGVTEGHSKGLYWLYQHKTKNALGTTVTYNVNPGAVAMLLRPL</sequence>
<dbReference type="Pfam" id="PF00147">
    <property type="entry name" value="Fibrinogen_C"/>
    <property type="match status" value="1"/>
</dbReference>
<dbReference type="GO" id="GO:0005615">
    <property type="term" value="C:extracellular space"/>
    <property type="evidence" value="ECO:0007669"/>
    <property type="project" value="TreeGrafter"/>
</dbReference>
<feature type="domain" description="Fibrinogen C-terminal" evidence="1">
    <location>
        <begin position="22"/>
        <end position="296"/>
    </location>
</feature>
<dbReference type="InterPro" id="IPR002181">
    <property type="entry name" value="Fibrinogen_a/b/g_C_dom"/>
</dbReference>
<dbReference type="PANTHER" id="PTHR19143:SF445">
    <property type="entry name" value="FIBRINOGEN C-TERMINAL DOMAIN-CONTAINING PROTEIN"/>
    <property type="match status" value="1"/>
</dbReference>
<protein>
    <submittedName>
        <fullName evidence="3">Fibrinogen C-terminal domain-containing protein</fullName>
    </submittedName>
</protein>
<dbReference type="SUPFAM" id="SSF56496">
    <property type="entry name" value="Fibrinogen C-terminal domain-like"/>
    <property type="match status" value="2"/>
</dbReference>
<evidence type="ECO:0000259" key="1">
    <source>
        <dbReference type="PROSITE" id="PS51406"/>
    </source>
</evidence>
<dbReference type="PANTHER" id="PTHR19143">
    <property type="entry name" value="FIBRINOGEN/TENASCIN/ANGIOPOEITIN"/>
    <property type="match status" value="1"/>
</dbReference>
<dbReference type="PROSITE" id="PS51406">
    <property type="entry name" value="FIBRINOGEN_C_2"/>
    <property type="match status" value="1"/>
</dbReference>
<proteinExistence type="predicted"/>
<dbReference type="SMART" id="SM00186">
    <property type="entry name" value="FBG"/>
    <property type="match status" value="1"/>
</dbReference>
<name>A0A1I7YCH9_9BILA</name>
<dbReference type="Proteomes" id="UP000095287">
    <property type="component" value="Unplaced"/>
</dbReference>
<reference evidence="3" key="1">
    <citation type="submission" date="2016-11" db="UniProtKB">
        <authorList>
            <consortium name="WormBaseParasite"/>
        </authorList>
    </citation>
    <scope>IDENTIFICATION</scope>
</reference>
<accession>A0A1I7YCH9</accession>
<dbReference type="InterPro" id="IPR014716">
    <property type="entry name" value="Fibrinogen_a/b/g_C_1"/>
</dbReference>
<organism evidence="2 3">
    <name type="scientific">Steinernema glaseri</name>
    <dbReference type="NCBI Taxonomy" id="37863"/>
    <lineage>
        <taxon>Eukaryota</taxon>
        <taxon>Metazoa</taxon>
        <taxon>Ecdysozoa</taxon>
        <taxon>Nematoda</taxon>
        <taxon>Chromadorea</taxon>
        <taxon>Rhabditida</taxon>
        <taxon>Tylenchina</taxon>
        <taxon>Panagrolaimomorpha</taxon>
        <taxon>Strongyloidoidea</taxon>
        <taxon>Steinernematidae</taxon>
        <taxon>Steinernema</taxon>
    </lineage>
</organism>
<keyword evidence="2" id="KW-1185">Reference proteome</keyword>
<evidence type="ECO:0000313" key="3">
    <source>
        <dbReference type="WBParaSite" id="L893_g14899.t2"/>
    </source>
</evidence>
<dbReference type="InterPro" id="IPR036056">
    <property type="entry name" value="Fibrinogen-like_C"/>
</dbReference>
<evidence type="ECO:0000313" key="2">
    <source>
        <dbReference type="Proteomes" id="UP000095287"/>
    </source>
</evidence>